<dbReference type="EMBL" id="MIKF01000194">
    <property type="protein sequence ID" value="RTE75197.1"/>
    <property type="molecule type" value="Genomic_DNA"/>
</dbReference>
<dbReference type="InterPro" id="IPR027796">
    <property type="entry name" value="OTT_1508_deam-like"/>
</dbReference>
<comment type="caution">
    <text evidence="2">The sequence shown here is derived from an EMBL/GenBank/DDBJ whole genome shotgun (WGS) entry which is preliminary data.</text>
</comment>
<feature type="compositionally biased region" description="Low complexity" evidence="1">
    <location>
        <begin position="566"/>
        <end position="577"/>
    </location>
</feature>
<feature type="region of interest" description="Disordered" evidence="1">
    <location>
        <begin position="464"/>
        <end position="637"/>
    </location>
</feature>
<feature type="compositionally biased region" description="Polar residues" evidence="1">
    <location>
        <begin position="609"/>
        <end position="618"/>
    </location>
</feature>
<evidence type="ECO:0000256" key="1">
    <source>
        <dbReference type="SAM" id="MobiDB-lite"/>
    </source>
</evidence>
<gene>
    <name evidence="2" type="ORF">BHE90_010336</name>
</gene>
<reference evidence="2 3" key="1">
    <citation type="submission" date="2017-06" db="EMBL/GenBank/DDBJ databases">
        <title>Comparative genomic analysis of Ambrosia Fusariam Clade fungi.</title>
        <authorList>
            <person name="Stajich J.E."/>
            <person name="Carrillo J."/>
            <person name="Kijimoto T."/>
            <person name="Eskalen A."/>
            <person name="O'Donnell K."/>
            <person name="Kasson M."/>
        </authorList>
    </citation>
    <scope>NUCLEOTIDE SEQUENCE [LARGE SCALE GENOMIC DNA]</scope>
    <source>
        <strain evidence="2 3">UCR1854</strain>
    </source>
</reference>
<dbReference type="Pfam" id="PF14441">
    <property type="entry name" value="OTT_1508_deam"/>
    <property type="match status" value="1"/>
</dbReference>
<protein>
    <submittedName>
        <fullName evidence="2">Uncharacterized protein</fullName>
    </submittedName>
</protein>
<feature type="compositionally biased region" description="Low complexity" evidence="1">
    <location>
        <begin position="535"/>
        <end position="550"/>
    </location>
</feature>
<feature type="compositionally biased region" description="Polar residues" evidence="1">
    <location>
        <begin position="588"/>
        <end position="603"/>
    </location>
</feature>
<feature type="compositionally biased region" description="Basic and acidic residues" evidence="1">
    <location>
        <begin position="510"/>
        <end position="525"/>
    </location>
</feature>
<sequence length="732" mass="81962">MEMSGTDLEEECAQNIALLYYLGQNPPEPKKHDGNRGQEPDVTDRTISLSDEKRLTSTLGFLSAIRSDINNVTAVCVEERGSRMLIMVAANAKEAGLSSQYLPSVKVGFDKIFSLLTDALHSPREQLASDVFTAVVSMCRWRILVRLRMINPEPKPKVPIERFFRDLREVASERLLSDNEKKFLELSDELESKLDKYRTSFTHPSDDDWALTEDEELESVIQICYRLYEMRDVSKPLLKKLERISPLQPSSCDALLTMIRKVGKYKRAATDLVKLARRHRCIRKATIIHLELDSSAFDQRTPTEFPSFLDMLCKLQDHHGTSWDTNEVDKKVKNKSGIEKLMNQPRVHAEMQLIWYLDQHQGPTPPRVIASNKDACYLCNAFITVHGQYSIPRTHGRLYPGWRLPSSRLQDVKESFSLELKRVAGDKVNLILEEGWKGPIYPPESNVSSAIVSGSSIVTIEEYMSESSDSDETIKPEYGTETVDTREQQVEECLSLHQGSPTAQDDGSDENERTTPDYNEVERSTGSEPLPRPSPGSLSRPLSSQEPQQAPEDEDENTDGHSTPKAQASQSSENSSENLHHPAVETDAGSNPSVASRSSQIVSPETYETRPSSTSTPASLGKKPCQEEEGDGEEAWRQVEKGKQEVVTLPNSLELFVEYTTGSPSKSQNLRFKARQLSEEEVETALNEGVPIHDLTSLGYEEVKVESGGGGIMMRVGDQVFVAHLDEFVAPT</sequence>
<proteinExistence type="predicted"/>
<accession>A0A430LHM1</accession>
<evidence type="ECO:0000313" key="2">
    <source>
        <dbReference type="EMBL" id="RTE75197.1"/>
    </source>
</evidence>
<keyword evidence="3" id="KW-1185">Reference proteome</keyword>
<dbReference type="AlphaFoldDB" id="A0A430LHM1"/>
<name>A0A430LHM1_9HYPO</name>
<dbReference type="Proteomes" id="UP000287124">
    <property type="component" value="Unassembled WGS sequence"/>
</dbReference>
<organism evidence="2 3">
    <name type="scientific">Fusarium euwallaceae</name>
    <dbReference type="NCBI Taxonomy" id="1147111"/>
    <lineage>
        <taxon>Eukaryota</taxon>
        <taxon>Fungi</taxon>
        <taxon>Dikarya</taxon>
        <taxon>Ascomycota</taxon>
        <taxon>Pezizomycotina</taxon>
        <taxon>Sordariomycetes</taxon>
        <taxon>Hypocreomycetidae</taxon>
        <taxon>Hypocreales</taxon>
        <taxon>Nectriaceae</taxon>
        <taxon>Fusarium</taxon>
        <taxon>Fusarium solani species complex</taxon>
    </lineage>
</organism>
<evidence type="ECO:0000313" key="3">
    <source>
        <dbReference type="Proteomes" id="UP000287124"/>
    </source>
</evidence>